<dbReference type="PANTHER" id="PTHR35446">
    <property type="entry name" value="SI:CH211-175M2.5"/>
    <property type="match status" value="1"/>
</dbReference>
<proteinExistence type="predicted"/>
<comment type="caution">
    <text evidence="2">The sequence shown here is derived from an EMBL/GenBank/DDBJ whole genome shotgun (WGS) entry which is preliminary data.</text>
</comment>
<dbReference type="PANTHER" id="PTHR35446:SF3">
    <property type="entry name" value="CMD DOMAIN-CONTAINING PROTEIN"/>
    <property type="match status" value="1"/>
</dbReference>
<protein>
    <submittedName>
        <fullName evidence="2">Carboxymuconolactone decarboxylase family protein</fullName>
    </submittedName>
</protein>
<evidence type="ECO:0000313" key="2">
    <source>
        <dbReference type="EMBL" id="RYC69024.1"/>
    </source>
</evidence>
<sequence>MATFHVPTRDQVSAQNQQLFDNLQKGLGFVPNLYATFGLSDNGLGAYLAFQQSQTKGVFKAKEREAINLVVSQANNCVYCQAAHTALGKLNGFSDEQMLQLRAGHADFDPKLDALVKLAKAITETKGHPDNQLIDQFVAAGYAQSALVDLLLLIGDKVISNYLHSITQIPVDFPAAPALTTEAVTA</sequence>
<dbReference type="SUPFAM" id="SSF69118">
    <property type="entry name" value="AhpD-like"/>
    <property type="match status" value="1"/>
</dbReference>
<dbReference type="Proteomes" id="UP000290407">
    <property type="component" value="Unassembled WGS sequence"/>
</dbReference>
<feature type="domain" description="Carboxymuconolactone decarboxylase-like" evidence="1">
    <location>
        <begin position="49"/>
        <end position="107"/>
    </location>
</feature>
<dbReference type="InterPro" id="IPR003779">
    <property type="entry name" value="CMD-like"/>
</dbReference>
<dbReference type="AlphaFoldDB" id="A0A4Q2UIL1"/>
<dbReference type="Pfam" id="PF02627">
    <property type="entry name" value="CMD"/>
    <property type="match status" value="1"/>
</dbReference>
<evidence type="ECO:0000313" key="3">
    <source>
        <dbReference type="Proteomes" id="UP000290407"/>
    </source>
</evidence>
<name>A0A4Q2UIL1_9BACT</name>
<dbReference type="InterPro" id="IPR004675">
    <property type="entry name" value="AhpD_core"/>
</dbReference>
<dbReference type="RefSeq" id="WP_129602685.1">
    <property type="nucleotide sequence ID" value="NZ_SBLB01000004.1"/>
</dbReference>
<gene>
    <name evidence="2" type="ORF">EQG79_16630</name>
</gene>
<dbReference type="Gene3D" id="1.20.1290.10">
    <property type="entry name" value="AhpD-like"/>
    <property type="match status" value="1"/>
</dbReference>
<accession>A0A4Q2UIL1</accession>
<reference evidence="2 3" key="1">
    <citation type="submission" date="2019-01" db="EMBL/GenBank/DDBJ databases">
        <title>Spirosoma flava sp. nov., a propanil-degrading bacterium isolated from herbicide-contaminated soil.</title>
        <authorList>
            <person name="Zhang L."/>
            <person name="Jiang J.-D."/>
        </authorList>
    </citation>
    <scope>NUCLEOTIDE SEQUENCE [LARGE SCALE GENOMIC DNA]</scope>
    <source>
        <strain evidence="2 3">TY50</strain>
    </source>
</reference>
<keyword evidence="3" id="KW-1185">Reference proteome</keyword>
<dbReference type="NCBIfam" id="TIGR00778">
    <property type="entry name" value="ahpD_dom"/>
    <property type="match status" value="1"/>
</dbReference>
<dbReference type="EMBL" id="SBLB01000004">
    <property type="protein sequence ID" value="RYC69024.1"/>
    <property type="molecule type" value="Genomic_DNA"/>
</dbReference>
<dbReference type="GO" id="GO:0051920">
    <property type="term" value="F:peroxiredoxin activity"/>
    <property type="evidence" value="ECO:0007669"/>
    <property type="project" value="InterPro"/>
</dbReference>
<organism evidence="2 3">
    <name type="scientific">Spirosoma sordidisoli</name>
    <dbReference type="NCBI Taxonomy" id="2502893"/>
    <lineage>
        <taxon>Bacteria</taxon>
        <taxon>Pseudomonadati</taxon>
        <taxon>Bacteroidota</taxon>
        <taxon>Cytophagia</taxon>
        <taxon>Cytophagales</taxon>
        <taxon>Cytophagaceae</taxon>
        <taxon>Spirosoma</taxon>
    </lineage>
</organism>
<evidence type="ECO:0000259" key="1">
    <source>
        <dbReference type="Pfam" id="PF02627"/>
    </source>
</evidence>
<dbReference type="InterPro" id="IPR029032">
    <property type="entry name" value="AhpD-like"/>
</dbReference>